<dbReference type="Gene3D" id="3.90.1200.10">
    <property type="match status" value="1"/>
</dbReference>
<dbReference type="InterPro" id="IPR004119">
    <property type="entry name" value="EcKL"/>
</dbReference>
<reference evidence="2 3" key="1">
    <citation type="submission" date="2024-08" db="EMBL/GenBank/DDBJ databases">
        <authorList>
            <person name="Will J Nash"/>
            <person name="Angela Man"/>
            <person name="Seanna McTaggart"/>
            <person name="Kendall Baker"/>
            <person name="Tom Barker"/>
            <person name="Leah Catchpole"/>
            <person name="Alex Durrant"/>
            <person name="Karim Gharbi"/>
            <person name="Naomi Irish"/>
            <person name="Gemy Kaithakottil"/>
            <person name="Debby Ku"/>
            <person name="Aaliyah Providence"/>
            <person name="Felix Shaw"/>
            <person name="David Swarbreck"/>
            <person name="Chris Watkins"/>
            <person name="Ann M. McCartney"/>
            <person name="Giulio Formenti"/>
            <person name="Alice Mouton"/>
            <person name="Noel Vella"/>
            <person name="Bjorn M von Reumont"/>
            <person name="Adriana Vella"/>
            <person name="Wilfried Haerty"/>
        </authorList>
    </citation>
    <scope>NUCLEOTIDE SEQUENCE [LARGE SCALE GENOMIC DNA]</scope>
</reference>
<dbReference type="SMART" id="SM00587">
    <property type="entry name" value="CHK"/>
    <property type="match status" value="1"/>
</dbReference>
<proteinExistence type="predicted"/>
<feature type="domain" description="CHK kinase-like" evidence="1">
    <location>
        <begin position="145"/>
        <end position="338"/>
    </location>
</feature>
<dbReference type="PANTHER" id="PTHR11012:SF56">
    <property type="entry name" value="CHK KINASE-LIKE DOMAIN-CONTAINING PROTEIN-RELATED"/>
    <property type="match status" value="1"/>
</dbReference>
<dbReference type="InterPro" id="IPR011009">
    <property type="entry name" value="Kinase-like_dom_sf"/>
</dbReference>
<keyword evidence="3" id="KW-1185">Reference proteome</keyword>
<comment type="caution">
    <text evidence="2">The sequence shown here is derived from an EMBL/GenBank/DDBJ whole genome shotgun (WGS) entry which is preliminary data.</text>
</comment>
<dbReference type="Proteomes" id="UP001642520">
    <property type="component" value="Unassembled WGS sequence"/>
</dbReference>
<dbReference type="Pfam" id="PF02958">
    <property type="entry name" value="EcKL"/>
    <property type="match status" value="1"/>
</dbReference>
<dbReference type="SUPFAM" id="SSF56112">
    <property type="entry name" value="Protein kinase-like (PK-like)"/>
    <property type="match status" value="1"/>
</dbReference>
<evidence type="ECO:0000313" key="3">
    <source>
        <dbReference type="Proteomes" id="UP001642520"/>
    </source>
</evidence>
<sequence length="422" mass="48375">MICRGNSPIPIPISDMAQGIPSWLNIDFTERILRLAEDDSTVQVIDIFTKPATAKGDNYTSDMIRVTVEFTRNQGVKKGVNEKKSLIFKFEPIEGGTRQELIQKIQIFDTEISMMTVTLKKMSDMLGTRLCARVYHVRMERPLCLIMEDLAVEGFRMADRQAGLDLTHSMIAIKGLARLHAASVALCEKEPKHKGMYRKGFFSDEYPEEMFQFITYAGQGLIAAMEGWEDVDKSYAEKLKKLVPHIYSKGITITKRRDDDFNVINHGDCWVNNMLFRYDENSKPIEHIFVDFQLSLYGSPSIDLHYFFNTSLNEDVYDNHMDDLYEEYLRVLSATMKQLGCKTQPITIEELHRVLRRMGLCALVASMTVLPLILVDKGDVKDIQELMDKDCMTAHPGFTNAAYRKIMSKRLVKFDEMGLLEP</sequence>
<evidence type="ECO:0000313" key="2">
    <source>
        <dbReference type="EMBL" id="CAL7950534.1"/>
    </source>
</evidence>
<gene>
    <name evidence="2" type="ORF">XYLVIOL_LOCUS10013</name>
</gene>
<organism evidence="2 3">
    <name type="scientific">Xylocopa violacea</name>
    <name type="common">Violet carpenter bee</name>
    <name type="synonym">Apis violacea</name>
    <dbReference type="NCBI Taxonomy" id="135666"/>
    <lineage>
        <taxon>Eukaryota</taxon>
        <taxon>Metazoa</taxon>
        <taxon>Ecdysozoa</taxon>
        <taxon>Arthropoda</taxon>
        <taxon>Hexapoda</taxon>
        <taxon>Insecta</taxon>
        <taxon>Pterygota</taxon>
        <taxon>Neoptera</taxon>
        <taxon>Endopterygota</taxon>
        <taxon>Hymenoptera</taxon>
        <taxon>Apocrita</taxon>
        <taxon>Aculeata</taxon>
        <taxon>Apoidea</taxon>
        <taxon>Anthophila</taxon>
        <taxon>Apidae</taxon>
        <taxon>Xylocopa</taxon>
        <taxon>Xylocopa</taxon>
    </lineage>
</organism>
<accession>A0ABP1PEC5</accession>
<dbReference type="PANTHER" id="PTHR11012">
    <property type="entry name" value="PROTEIN KINASE-LIKE DOMAIN-CONTAINING"/>
    <property type="match status" value="1"/>
</dbReference>
<evidence type="ECO:0000259" key="1">
    <source>
        <dbReference type="SMART" id="SM00587"/>
    </source>
</evidence>
<dbReference type="EMBL" id="CAXAJV020001300">
    <property type="protein sequence ID" value="CAL7950534.1"/>
    <property type="molecule type" value="Genomic_DNA"/>
</dbReference>
<name>A0ABP1PEC5_XYLVO</name>
<protein>
    <recommendedName>
        <fullName evidence="1">CHK kinase-like domain-containing protein</fullName>
    </recommendedName>
</protein>
<dbReference type="InterPro" id="IPR015897">
    <property type="entry name" value="CHK_kinase-like"/>
</dbReference>